<keyword evidence="4" id="KW-1185">Reference proteome</keyword>
<feature type="region of interest" description="Disordered" evidence="1">
    <location>
        <begin position="630"/>
        <end position="681"/>
    </location>
</feature>
<feature type="compositionally biased region" description="Basic and acidic residues" evidence="1">
    <location>
        <begin position="46"/>
        <end position="55"/>
    </location>
</feature>
<dbReference type="PANTHER" id="PTHR46619:SF2">
    <property type="entry name" value="XS DOMAIN PROTEIN"/>
    <property type="match status" value="1"/>
</dbReference>
<proteinExistence type="predicted"/>
<feature type="compositionally biased region" description="Basic and acidic residues" evidence="1">
    <location>
        <begin position="630"/>
        <end position="644"/>
    </location>
</feature>
<evidence type="ECO:0000313" key="4">
    <source>
        <dbReference type="Proteomes" id="UP000298416"/>
    </source>
</evidence>
<feature type="compositionally biased region" description="Basic residues" evidence="1">
    <location>
        <begin position="666"/>
        <end position="678"/>
    </location>
</feature>
<dbReference type="InterPro" id="IPR038588">
    <property type="entry name" value="XS_domain_sf"/>
</dbReference>
<evidence type="ECO:0000259" key="2">
    <source>
        <dbReference type="Pfam" id="PF03468"/>
    </source>
</evidence>
<dbReference type="Gene3D" id="3.30.70.2890">
    <property type="entry name" value="XS domain"/>
    <property type="match status" value="1"/>
</dbReference>
<feature type="region of interest" description="Disordered" evidence="1">
    <location>
        <begin position="331"/>
        <end position="362"/>
    </location>
</feature>
<dbReference type="PANTHER" id="PTHR46619">
    <property type="entry name" value="RNA RECOGNITION MOTIF XS DOMAIN PROTEIN-RELATED"/>
    <property type="match status" value="1"/>
</dbReference>
<organism evidence="3">
    <name type="scientific">Salvia splendens</name>
    <name type="common">Scarlet sage</name>
    <dbReference type="NCBI Taxonomy" id="180675"/>
    <lineage>
        <taxon>Eukaryota</taxon>
        <taxon>Viridiplantae</taxon>
        <taxon>Streptophyta</taxon>
        <taxon>Embryophyta</taxon>
        <taxon>Tracheophyta</taxon>
        <taxon>Spermatophyta</taxon>
        <taxon>Magnoliopsida</taxon>
        <taxon>eudicotyledons</taxon>
        <taxon>Gunneridae</taxon>
        <taxon>Pentapetalae</taxon>
        <taxon>asterids</taxon>
        <taxon>lamiids</taxon>
        <taxon>Lamiales</taxon>
        <taxon>Lamiaceae</taxon>
        <taxon>Nepetoideae</taxon>
        <taxon>Mentheae</taxon>
        <taxon>Salviinae</taxon>
        <taxon>Salvia</taxon>
        <taxon>Salvia subgen. Calosphace</taxon>
        <taxon>core Calosphace</taxon>
    </lineage>
</organism>
<feature type="domain" description="XS" evidence="2">
    <location>
        <begin position="923"/>
        <end position="1047"/>
    </location>
</feature>
<dbReference type="EMBL" id="PNBA02000007">
    <property type="protein sequence ID" value="KAG6417297.1"/>
    <property type="molecule type" value="Genomic_DNA"/>
</dbReference>
<evidence type="ECO:0000256" key="1">
    <source>
        <dbReference type="SAM" id="MobiDB-lite"/>
    </source>
</evidence>
<dbReference type="GO" id="GO:0031047">
    <property type="term" value="P:regulatory ncRNA-mediated gene silencing"/>
    <property type="evidence" value="ECO:0007669"/>
    <property type="project" value="InterPro"/>
</dbReference>
<evidence type="ECO:0000313" key="3">
    <source>
        <dbReference type="EMBL" id="KAG6417297.1"/>
    </source>
</evidence>
<dbReference type="Pfam" id="PF03468">
    <property type="entry name" value="XS"/>
    <property type="match status" value="1"/>
</dbReference>
<protein>
    <recommendedName>
        <fullName evidence="2">XS domain-containing protein</fullName>
    </recommendedName>
</protein>
<feature type="compositionally biased region" description="Basic and acidic residues" evidence="1">
    <location>
        <begin position="713"/>
        <end position="740"/>
    </location>
</feature>
<feature type="region of interest" description="Disordered" evidence="1">
    <location>
        <begin position="1"/>
        <end position="55"/>
    </location>
</feature>
<gene>
    <name evidence="3" type="ORF">SASPL_119451</name>
</gene>
<reference evidence="3" key="1">
    <citation type="submission" date="2018-01" db="EMBL/GenBank/DDBJ databases">
        <authorList>
            <person name="Mao J.F."/>
        </authorList>
    </citation>
    <scope>NUCLEOTIDE SEQUENCE</scope>
    <source>
        <strain evidence="3">Huo1</strain>
        <tissue evidence="3">Leaf</tissue>
    </source>
</reference>
<feature type="region of interest" description="Disordered" evidence="1">
    <location>
        <begin position="709"/>
        <end position="740"/>
    </location>
</feature>
<accession>A0A8X8ZU85</accession>
<reference evidence="3" key="2">
    <citation type="submission" date="2020-08" db="EMBL/GenBank/DDBJ databases">
        <title>Plant Genome Project.</title>
        <authorList>
            <person name="Zhang R.-G."/>
        </authorList>
    </citation>
    <scope>NUCLEOTIDE SEQUENCE</scope>
    <source>
        <strain evidence="3">Huo1</strain>
        <tissue evidence="3">Leaf</tissue>
    </source>
</reference>
<dbReference type="AlphaFoldDB" id="A0A8X8ZU85"/>
<comment type="caution">
    <text evidence="3">The sequence shown here is derived from an EMBL/GenBank/DDBJ whole genome shotgun (WGS) entry which is preliminary data.</text>
</comment>
<sequence>MIEERRYRGGYRGRSPSPRPPPSRSRDWKLSPYRRRGADEYSGEGRSSRRIEERDHFEDRVSRFSDYDRDVYEDDSRRFWSPRRIGENVHFERDRDMDRERPVELSNYGDGARGGYDNEVSVGGSRRSYNEDSYRGDMRSRQLKWDEPLDGSRKSDPLSWREYGLTHGSSGVGDVNVSSSGDRDFHLQNHFLDRGRAGLPAPQYLDSTMPVSLKYENRGKMHSDSYTLARGGVDDLHVSSLSGGDEDRKRYFHFRDEPHFERRGGLNDREDNYLEKKSGSLHFQDRYQGVGKTLESELYKFKEEDNLLSSRGYSKGNSDYLVSTSQHKDYDPVSVGNSREGLSGYSPTRNLHMPSSDVLERGSRLASQPIRLDGYSETEKNMLLAEPGGQLDDKRSSSHLYVGLPESKQGDWSYAEFGRSELDRISGRINDVEEDYRDKQISRINALKRRVDACCHKEQMEDDELLNQYPSFQVQSTPNKFGVPGSLHFRRDDVDTLGTESTHLNYGAEGYYGYGGVKTEKHHADIDGCQWSQYENSDPLQSREYNPTLGGLYDSPRKRFSTVDFSFVESCERSLRDKHIREEMVYEQDIGIRISADGKGARRIYHQVDMGDEIDHLDFSKEPMSSRSDYEKTWRMSSRMHSDEPSSSDFQAHRSIKPHKSDSRDIKKRLGPTKKLHVSQRLMKTYKPSIKKRLAPPPWIKNVSSTTISIEQSHPDGGDHYHDGNHSEDHLSLAKSEPPEKSEDFKQLVQSAFFKFLKQINETPIKRNKYMEQGRKAGILKCFRPNRKDDYMYWYPVEMSIKCSLASMLVALHDGLCWLLSHDSIPVMGFLFGIRGRYVGNPFWFGNVTLLAGSWFSTSKEFVGTDRLAMHAVTSKKVGVRSQHLGLHKALCTLMGWKITDHPSSEWRREVMTDAETQVLKEDIIIWPPIVVVHNSSIDNTSPGERVIISSEKLDTKLRDMGYKSIVKVCYGKPANQSVLLVKFNGTLSGLREAGRLDKSYIKSKNGRTDFKQLKSECGSSRGKNLVSSEREDDFLYGYLGIAEDLDKLDFDTKKRCVLKSKKQILSIVDAPIDTSGETGR</sequence>
<name>A0A8X8ZU85_SALSN</name>
<dbReference type="InterPro" id="IPR005380">
    <property type="entry name" value="XS_domain"/>
</dbReference>
<feature type="region of interest" description="Disordered" evidence="1">
    <location>
        <begin position="104"/>
        <end position="133"/>
    </location>
</feature>
<dbReference type="Proteomes" id="UP000298416">
    <property type="component" value="Unassembled WGS sequence"/>
</dbReference>